<protein>
    <recommendedName>
        <fullName evidence="11">Type III effector</fullName>
    </recommendedName>
</protein>
<dbReference type="Pfam" id="PF17042">
    <property type="entry name" value="NBD_C"/>
    <property type="match status" value="1"/>
</dbReference>
<sequence>MADVADVGGRPRLLYYGDDFTGATDTLATAARAGLRSILLFAPPDDARLDSLGALDCLGIAGVSRSLAPAAMRDELRPIADLARRLKPAVLHYKTCSTFDSAPDVGSIGEAVRTLAPSMPGAWTAIVGGQPNLGRYCLFGNLFAAAGPGAEVHRIDRHPTMSRHPVTPMHEADLRRHLAAQGMTGIASMPWTSYANPSATPASDAPSRVARLMTQLDALLTAGAAYVLWDVATQSNLPAIGAALWAHAGRTPLLAVGPSSVTQALSSAMVQRPASPPARIAPANGPVLALAGSLSPVTAKQVSAARSFEVVRLDPARLIEADGRYCASVAGTLGQHLRAGRHTLACTVPAAGRGAAQAPVSSLALAQAGGRLLRQVLRDTPVSRAAIAGGDTSSHGVRALDAWGLSYAGTLSAGAPLCRLHSDHTPLDGMEILLKGGQMGDEDLFERLVHGT</sequence>
<dbReference type="Gene3D" id="3.40.980.20">
    <property type="entry name" value="Four-carbon acid sugar kinase, nucleotide binding domain"/>
    <property type="match status" value="1"/>
</dbReference>
<feature type="domain" description="Four-carbon acid sugar kinase nucleotide binding" evidence="8">
    <location>
        <begin position="288"/>
        <end position="445"/>
    </location>
</feature>
<keyword evidence="3" id="KW-0547">Nucleotide-binding</keyword>
<reference evidence="9" key="1">
    <citation type="submission" date="2016-06" db="EMBL/GenBank/DDBJ databases">
        <title>Complete Genome Sequence of Pandoraea faecigallinarum DSM-23572.</title>
        <authorList>
            <person name="Yong D."/>
            <person name="Ee R."/>
            <person name="Lim Y.-L."/>
            <person name="Yin W.-F."/>
            <person name="Chan K.-G."/>
        </authorList>
    </citation>
    <scope>NUCLEOTIDE SEQUENCE</scope>
    <source>
        <strain evidence="9">DSM 23572</strain>
    </source>
</reference>
<keyword evidence="2" id="KW-0808">Transferase</keyword>
<keyword evidence="4" id="KW-0418">Kinase</keyword>
<evidence type="ECO:0000259" key="8">
    <source>
        <dbReference type="Pfam" id="PF17042"/>
    </source>
</evidence>
<comment type="similarity">
    <text evidence="1">Belongs to the four-carbon acid sugar kinase family.</text>
</comment>
<dbReference type="InterPro" id="IPR037051">
    <property type="entry name" value="4-carb_acid_sugar_kinase_N_sf"/>
</dbReference>
<dbReference type="OrthoDB" id="191465at2"/>
<dbReference type="EMBL" id="CP011807">
    <property type="protein sequence ID" value="AKM32921.1"/>
    <property type="molecule type" value="Genomic_DNA"/>
</dbReference>
<dbReference type="InterPro" id="IPR010737">
    <property type="entry name" value="4-carb_acid_sugar_kinase_N"/>
</dbReference>
<proteinExistence type="inferred from homology"/>
<gene>
    <name evidence="9" type="ORF">AB870_16580</name>
</gene>
<dbReference type="KEGG" id="pfg:AB870_16580"/>
<evidence type="ECO:0000259" key="7">
    <source>
        <dbReference type="Pfam" id="PF07005"/>
    </source>
</evidence>
<evidence type="ECO:0008006" key="11">
    <source>
        <dbReference type="Google" id="ProtNLM"/>
    </source>
</evidence>
<feature type="domain" description="Four-carbon acid sugar kinase N-terminal" evidence="7">
    <location>
        <begin position="13"/>
        <end position="265"/>
    </location>
</feature>
<dbReference type="Pfam" id="PF07005">
    <property type="entry name" value="SBD_N"/>
    <property type="match status" value="1"/>
</dbReference>
<evidence type="ECO:0000256" key="2">
    <source>
        <dbReference type="ARBA" id="ARBA00022679"/>
    </source>
</evidence>
<keyword evidence="6" id="KW-0119">Carbohydrate metabolism</keyword>
<organism evidence="9 10">
    <name type="scientific">Pandoraea faecigallinarum</name>
    <dbReference type="NCBI Taxonomy" id="656179"/>
    <lineage>
        <taxon>Bacteria</taxon>
        <taxon>Pseudomonadati</taxon>
        <taxon>Pseudomonadota</taxon>
        <taxon>Betaproteobacteria</taxon>
        <taxon>Burkholderiales</taxon>
        <taxon>Burkholderiaceae</taxon>
        <taxon>Pandoraea</taxon>
    </lineage>
</organism>
<evidence type="ECO:0000256" key="3">
    <source>
        <dbReference type="ARBA" id="ARBA00022741"/>
    </source>
</evidence>
<evidence type="ECO:0000256" key="5">
    <source>
        <dbReference type="ARBA" id="ARBA00022840"/>
    </source>
</evidence>
<dbReference type="GO" id="GO:0016301">
    <property type="term" value="F:kinase activity"/>
    <property type="evidence" value="ECO:0007669"/>
    <property type="project" value="UniProtKB-KW"/>
</dbReference>
<name>A0A0H3X228_9BURK</name>
<dbReference type="Gene3D" id="3.40.50.10840">
    <property type="entry name" value="Putative sugar-binding, N-terminal domain"/>
    <property type="match status" value="1"/>
</dbReference>
<keyword evidence="10" id="KW-1185">Reference proteome</keyword>
<dbReference type="InterPro" id="IPR031475">
    <property type="entry name" value="NBD_C"/>
</dbReference>
<evidence type="ECO:0000256" key="4">
    <source>
        <dbReference type="ARBA" id="ARBA00022777"/>
    </source>
</evidence>
<dbReference type="InterPro" id="IPR042213">
    <property type="entry name" value="NBD_C_sf"/>
</dbReference>
<accession>A0A0H3X228</accession>
<dbReference type="STRING" id="656179.AB870_16580"/>
<evidence type="ECO:0000313" key="9">
    <source>
        <dbReference type="EMBL" id="AKM32921.1"/>
    </source>
</evidence>
<dbReference type="PATRIC" id="fig|656179.3.peg.3530"/>
<keyword evidence="5" id="KW-0067">ATP-binding</keyword>
<evidence type="ECO:0000256" key="1">
    <source>
        <dbReference type="ARBA" id="ARBA00005715"/>
    </source>
</evidence>
<dbReference type="SUPFAM" id="SSF142764">
    <property type="entry name" value="YgbK-like"/>
    <property type="match status" value="1"/>
</dbReference>
<dbReference type="GO" id="GO:0005524">
    <property type="term" value="F:ATP binding"/>
    <property type="evidence" value="ECO:0007669"/>
    <property type="project" value="UniProtKB-KW"/>
</dbReference>
<evidence type="ECO:0000313" key="10">
    <source>
        <dbReference type="Proteomes" id="UP000035651"/>
    </source>
</evidence>
<evidence type="ECO:0000256" key="6">
    <source>
        <dbReference type="ARBA" id="ARBA00023277"/>
    </source>
</evidence>
<dbReference type="AlphaFoldDB" id="A0A0H3X228"/>
<dbReference type="RefSeq" id="WP_047908818.1">
    <property type="nucleotide sequence ID" value="NZ_CP011807.3"/>
</dbReference>
<dbReference type="Proteomes" id="UP000035651">
    <property type="component" value="Chromosome"/>
</dbReference>